<keyword evidence="6" id="KW-0813">Transport</keyword>
<evidence type="ECO:0000256" key="3">
    <source>
        <dbReference type="PROSITE-ProRule" id="PRU00421"/>
    </source>
</evidence>
<keyword evidence="2" id="KW-0598">Phosphotransferase system</keyword>
<keyword evidence="1" id="KW-0808">Transferase</keyword>
<dbReference type="PROSITE" id="PS51098">
    <property type="entry name" value="PTS_EIIB_TYPE_1"/>
    <property type="match status" value="1"/>
</dbReference>
<evidence type="ECO:0000313" key="6">
    <source>
        <dbReference type="EMBL" id="WLP85154.1"/>
    </source>
</evidence>
<feature type="transmembrane region" description="Helical" evidence="4">
    <location>
        <begin position="6"/>
        <end position="23"/>
    </location>
</feature>
<keyword evidence="6" id="KW-0762">Sugar transport</keyword>
<protein>
    <submittedName>
        <fullName evidence="6">PTS sugar transporter subunit IIABC</fullName>
    </submittedName>
</protein>
<evidence type="ECO:0000256" key="2">
    <source>
        <dbReference type="ARBA" id="ARBA00022683"/>
    </source>
</evidence>
<keyword evidence="4" id="KW-0812">Transmembrane</keyword>
<accession>A0ABY9HAD4</accession>
<evidence type="ECO:0000259" key="5">
    <source>
        <dbReference type="PROSITE" id="PS51098"/>
    </source>
</evidence>
<dbReference type="SUPFAM" id="SSF55604">
    <property type="entry name" value="Glucose permease domain IIB"/>
    <property type="match status" value="1"/>
</dbReference>
<keyword evidence="7" id="KW-1185">Reference proteome</keyword>
<comment type="caution">
    <text evidence="3">Lacks conserved residue(s) required for the propagation of feature annotation.</text>
</comment>
<dbReference type="Gene3D" id="3.30.1360.60">
    <property type="entry name" value="Glucose permease domain IIB"/>
    <property type="match status" value="1"/>
</dbReference>
<reference evidence="6" key="1">
    <citation type="submission" date="2023-08" db="EMBL/GenBank/DDBJ databases">
        <title>Complete genome sequence of Mycoplasma seminis 2200.</title>
        <authorList>
            <person name="Spergser J."/>
        </authorList>
    </citation>
    <scope>NUCLEOTIDE SEQUENCE [LARGE SCALE GENOMIC DNA]</scope>
    <source>
        <strain evidence="6">2200</strain>
    </source>
</reference>
<dbReference type="RefSeq" id="WP_305937593.1">
    <property type="nucleotide sequence ID" value="NZ_CP132191.1"/>
</dbReference>
<organism evidence="6 7">
    <name type="scientific">Mycoplasma seminis</name>
    <dbReference type="NCBI Taxonomy" id="512749"/>
    <lineage>
        <taxon>Bacteria</taxon>
        <taxon>Bacillati</taxon>
        <taxon>Mycoplasmatota</taxon>
        <taxon>Mollicutes</taxon>
        <taxon>Mycoplasmataceae</taxon>
        <taxon>Mycoplasma</taxon>
    </lineage>
</organism>
<evidence type="ECO:0000256" key="1">
    <source>
        <dbReference type="ARBA" id="ARBA00022679"/>
    </source>
</evidence>
<evidence type="ECO:0000256" key="4">
    <source>
        <dbReference type="SAM" id="Phobius"/>
    </source>
</evidence>
<gene>
    <name evidence="6" type="ORF">Q8852_02400</name>
</gene>
<dbReference type="InterPro" id="IPR036878">
    <property type="entry name" value="Glu_permease_IIB"/>
</dbReference>
<proteinExistence type="predicted"/>
<dbReference type="Proteomes" id="UP001237011">
    <property type="component" value="Chromosome"/>
</dbReference>
<feature type="domain" description="PTS EIIB type-1" evidence="5">
    <location>
        <begin position="40"/>
        <end position="117"/>
    </location>
</feature>
<sequence>MKKNKFLIVFLTIITFGLIWIKWNKQSKKEKNTIYQNDKLPFKISDFLTATGENNITALSTRLNRINVEVKDIKKVNLENIKKMKGISGIFAKSQSFSIVLGEYTQVVYQELSKLLK</sequence>
<keyword evidence="4" id="KW-1133">Transmembrane helix</keyword>
<name>A0ABY9HAD4_9MOLU</name>
<evidence type="ECO:0000313" key="7">
    <source>
        <dbReference type="Proteomes" id="UP001237011"/>
    </source>
</evidence>
<keyword evidence="4" id="KW-0472">Membrane</keyword>
<dbReference type="InterPro" id="IPR001996">
    <property type="entry name" value="PTS_IIB_1"/>
</dbReference>
<dbReference type="EMBL" id="CP132191">
    <property type="protein sequence ID" value="WLP85154.1"/>
    <property type="molecule type" value="Genomic_DNA"/>
</dbReference>